<sequence>MFFTPGVLLNCHKIFALFLSISFLVAGCVKVGPDFAKPEAKVNPDWLEAGAYKQISLKATDNRNWWRSFNDPVLDRFIQDAYRQNLPLRLAGVRVLEARAQVGVVTGQLYPQSQQLTGSVQRIRFSQTNLSSGIDTPTNFWLSAIGLSASWEIDFWGKIRRAIESADASLLAAVSDYDNALVTLTGDVATAYILLRTLEKRLAIARQNVEVQKKSLQIATSRWKGGTTSLRDVEQAKTVLDSTEATIPTLESQVRQTQNALCLLMGLPPTDLKQYLGAKSAIPAPPTEVALGIPADLLRRRPDIQSAEWQAAAQCAKIGVSKADLLPAFSLSGSFGFSATNVGDFTLADMFQSRSRAWMFGPSVQWNIFNYGRIMNQVRVQDARFQELLINYQNTVLKAQQEVENALIAFLKAQQRAQKLAGSTAAAKKAVELAMLQYREGIADFTTVLTAEQNLLSQQDALAVTLGEISSNLVGVYRALGGGWQIREGQEVVPPETKAAMASRTNWGNLLSLVTLPPQPLEPPKHQIRPPQW</sequence>
<dbReference type="GO" id="GO:0015562">
    <property type="term" value="F:efflux transmembrane transporter activity"/>
    <property type="evidence" value="ECO:0007669"/>
    <property type="project" value="InterPro"/>
</dbReference>
<dbReference type="InterPro" id="IPR003423">
    <property type="entry name" value="OMP_efflux"/>
</dbReference>
<dbReference type="Gene3D" id="1.20.1600.10">
    <property type="entry name" value="Outer membrane efflux proteins (OEP)"/>
    <property type="match status" value="1"/>
</dbReference>
<dbReference type="GO" id="GO:0005886">
    <property type="term" value="C:plasma membrane"/>
    <property type="evidence" value="ECO:0007669"/>
    <property type="project" value="UniProtKB-SubCell"/>
</dbReference>
<comment type="similarity">
    <text evidence="1 2">Belongs to the outer membrane factor (OMF) (TC 1.B.17) family.</text>
</comment>
<dbReference type="Gene3D" id="2.20.200.10">
    <property type="entry name" value="Outer membrane efflux proteins (OEP)"/>
    <property type="match status" value="1"/>
</dbReference>
<dbReference type="PANTHER" id="PTHR30203">
    <property type="entry name" value="OUTER MEMBRANE CATION EFFLUX PROTEIN"/>
    <property type="match status" value="1"/>
</dbReference>
<comment type="subcellular location">
    <subcellularLocation>
        <location evidence="2">Cell membrane</location>
        <topology evidence="2">Lipid-anchor</topology>
    </subcellularLocation>
</comment>
<organism evidence="3">
    <name type="scientific">Desulfobacca acetoxidans</name>
    <dbReference type="NCBI Taxonomy" id="60893"/>
    <lineage>
        <taxon>Bacteria</taxon>
        <taxon>Pseudomonadati</taxon>
        <taxon>Thermodesulfobacteriota</taxon>
        <taxon>Desulfobaccia</taxon>
        <taxon>Desulfobaccales</taxon>
        <taxon>Desulfobaccaceae</taxon>
        <taxon>Desulfobacca</taxon>
    </lineage>
</organism>
<keyword evidence="2" id="KW-0564">Palmitate</keyword>
<evidence type="ECO:0000256" key="2">
    <source>
        <dbReference type="RuleBase" id="RU362097"/>
    </source>
</evidence>
<protein>
    <submittedName>
        <fullName evidence="3">Efflux transporter outer membrane subunit</fullName>
    </submittedName>
</protein>
<dbReference type="NCBIfam" id="TIGR01845">
    <property type="entry name" value="outer_NodT"/>
    <property type="match status" value="1"/>
</dbReference>
<keyword evidence="2" id="KW-0812">Transmembrane</keyword>
<name>A0A7C3ZAL3_9BACT</name>
<keyword evidence="2" id="KW-0472">Membrane</keyword>
<keyword evidence="2" id="KW-1134">Transmembrane beta strand</keyword>
<dbReference type="EMBL" id="DTMF01000112">
    <property type="protein sequence ID" value="HGF33592.1"/>
    <property type="molecule type" value="Genomic_DNA"/>
</dbReference>
<dbReference type="InterPro" id="IPR010131">
    <property type="entry name" value="MdtP/NodT-like"/>
</dbReference>
<evidence type="ECO:0000256" key="1">
    <source>
        <dbReference type="ARBA" id="ARBA00007613"/>
    </source>
</evidence>
<keyword evidence="2" id="KW-0449">Lipoprotein</keyword>
<accession>A0A7C3ZAL3</accession>
<evidence type="ECO:0000313" key="3">
    <source>
        <dbReference type="EMBL" id="HGF33592.1"/>
    </source>
</evidence>
<dbReference type="SUPFAM" id="SSF56954">
    <property type="entry name" value="Outer membrane efflux proteins (OEP)"/>
    <property type="match status" value="1"/>
</dbReference>
<reference evidence="3" key="1">
    <citation type="journal article" date="2020" name="mSystems">
        <title>Genome- and Community-Level Interaction Insights into Carbon Utilization and Element Cycling Functions of Hydrothermarchaeota in Hydrothermal Sediment.</title>
        <authorList>
            <person name="Zhou Z."/>
            <person name="Liu Y."/>
            <person name="Xu W."/>
            <person name="Pan J."/>
            <person name="Luo Z.H."/>
            <person name="Li M."/>
        </authorList>
    </citation>
    <scope>NUCLEOTIDE SEQUENCE [LARGE SCALE GENOMIC DNA]</scope>
    <source>
        <strain evidence="3">SpSt-897</strain>
    </source>
</reference>
<comment type="caution">
    <text evidence="3">The sequence shown here is derived from an EMBL/GenBank/DDBJ whole genome shotgun (WGS) entry which is preliminary data.</text>
</comment>
<gene>
    <name evidence="3" type="ORF">ENW96_04265</name>
</gene>
<dbReference type="Pfam" id="PF02321">
    <property type="entry name" value="OEP"/>
    <property type="match status" value="2"/>
</dbReference>
<proteinExistence type="inferred from homology"/>
<dbReference type="AlphaFoldDB" id="A0A7C3ZAL3"/>